<dbReference type="Proteomes" id="UP001482231">
    <property type="component" value="Unassembled WGS sequence"/>
</dbReference>
<dbReference type="InterPro" id="IPR009057">
    <property type="entry name" value="Homeodomain-like_sf"/>
</dbReference>
<gene>
    <name evidence="2" type="ORF">V6E02_06055</name>
</gene>
<evidence type="ECO:0000313" key="3">
    <source>
        <dbReference type="Proteomes" id="UP001482231"/>
    </source>
</evidence>
<name>A0ABV0EGZ4_9BURK</name>
<sequence length="121" mass="13039">MALADTAELESLIGREALAALISTCGGLALRIPKNPPMSGPLCDLPLPAQQALAWRYGGTILYVPKCDGAARAARDAAIRAAYDAGERVQDIARRYRLTERWVYDILGRAEETPPAQAALF</sequence>
<proteinExistence type="predicted"/>
<evidence type="ECO:0000313" key="2">
    <source>
        <dbReference type="EMBL" id="MEO1766773.1"/>
    </source>
</evidence>
<evidence type="ECO:0000259" key="1">
    <source>
        <dbReference type="Pfam" id="PF08765"/>
    </source>
</evidence>
<organism evidence="2 3">
    <name type="scientific">Thiobacter aerophilum</name>
    <dbReference type="NCBI Taxonomy" id="3121275"/>
    <lineage>
        <taxon>Bacteria</taxon>
        <taxon>Pseudomonadati</taxon>
        <taxon>Pseudomonadota</taxon>
        <taxon>Betaproteobacteria</taxon>
        <taxon>Burkholderiales</taxon>
        <taxon>Thiobacteraceae</taxon>
        <taxon>Thiobacter</taxon>
    </lineage>
</organism>
<dbReference type="Gene3D" id="1.10.10.60">
    <property type="entry name" value="Homeodomain-like"/>
    <property type="match status" value="1"/>
</dbReference>
<dbReference type="InterPro" id="IPR014875">
    <property type="entry name" value="Mor_transcription_activator"/>
</dbReference>
<protein>
    <submittedName>
        <fullName evidence="2">Mor transcription activator family protein</fullName>
    </submittedName>
</protein>
<comment type="caution">
    <text evidence="2">The sequence shown here is derived from an EMBL/GenBank/DDBJ whole genome shotgun (WGS) entry which is preliminary data.</text>
</comment>
<dbReference type="EMBL" id="JBAJEX010000003">
    <property type="protein sequence ID" value="MEO1766773.1"/>
    <property type="molecule type" value="Genomic_DNA"/>
</dbReference>
<dbReference type="SUPFAM" id="SSF46689">
    <property type="entry name" value="Homeodomain-like"/>
    <property type="match status" value="1"/>
</dbReference>
<keyword evidence="3" id="KW-1185">Reference proteome</keyword>
<dbReference type="Pfam" id="PF08765">
    <property type="entry name" value="Mor"/>
    <property type="match status" value="1"/>
</dbReference>
<reference evidence="2 3" key="1">
    <citation type="submission" date="2024-02" db="EMBL/GenBank/DDBJ databases">
        <title>New thermophilic sulfur-oxidizing bacteria from a hot springs of the Uzon caldera (Kamchatka, Russia).</title>
        <authorList>
            <person name="Dukat A.M."/>
            <person name="Elcheninov A.G."/>
            <person name="Frolov E.N."/>
        </authorList>
    </citation>
    <scope>NUCLEOTIDE SEQUENCE [LARGE SCALE GENOMIC DNA]</scope>
    <source>
        <strain evidence="2 3">AK1</strain>
    </source>
</reference>
<dbReference type="RefSeq" id="WP_347307880.1">
    <property type="nucleotide sequence ID" value="NZ_JBAJEX010000003.1"/>
</dbReference>
<feature type="domain" description="Mor transcription activator" evidence="1">
    <location>
        <begin position="51"/>
        <end position="112"/>
    </location>
</feature>
<accession>A0ABV0EGZ4</accession>